<evidence type="ECO:0000313" key="1">
    <source>
        <dbReference type="EMBL" id="ALU41913.1"/>
    </source>
</evidence>
<organism evidence="1 2">
    <name type="scientific">Pseudoalteromonas rubra</name>
    <dbReference type="NCBI Taxonomy" id="43658"/>
    <lineage>
        <taxon>Bacteria</taxon>
        <taxon>Pseudomonadati</taxon>
        <taxon>Pseudomonadota</taxon>
        <taxon>Gammaproteobacteria</taxon>
        <taxon>Alteromonadales</taxon>
        <taxon>Pseudoalteromonadaceae</taxon>
        <taxon>Pseudoalteromonas</taxon>
    </lineage>
</organism>
<protein>
    <submittedName>
        <fullName evidence="1">Uncharacterized protein</fullName>
    </submittedName>
</protein>
<accession>A0A0U3HKX7</accession>
<dbReference type="AlphaFoldDB" id="A0A0U3HKX7"/>
<proteinExistence type="predicted"/>
<dbReference type="EMBL" id="CP013611">
    <property type="protein sequence ID" value="ALU41913.1"/>
    <property type="molecule type" value="Genomic_DNA"/>
</dbReference>
<reference evidence="1 2" key="1">
    <citation type="submission" date="2015-12" db="EMBL/GenBank/DDBJ databases">
        <title>Complete genome sequence of Pseudoalteromonas rubra SCSIO 6842, harboring a conjugative plasmid.</title>
        <authorList>
            <person name="Li B."/>
            <person name="Wang X."/>
        </authorList>
    </citation>
    <scope>NUCLEOTIDE SEQUENCE [LARGE SCALE GENOMIC DNA]</scope>
    <source>
        <strain evidence="1 2">SCSIO 6842</strain>
    </source>
</reference>
<gene>
    <name evidence="1" type="ORF">AT705_02600</name>
</gene>
<dbReference type="KEGG" id="prr:AT705_02600"/>
<dbReference type="Proteomes" id="UP000069015">
    <property type="component" value="Chromosome 1"/>
</dbReference>
<evidence type="ECO:0000313" key="2">
    <source>
        <dbReference type="Proteomes" id="UP000069015"/>
    </source>
</evidence>
<sequence>MKLTAEQFNDKYPVGSGFIYQSVAAFRGGEAVKTASDAWTMCSGEVVVKLQGKSGCFSVDHLTYAGK</sequence>
<name>A0A0U3HKX7_9GAMM</name>
<dbReference type="RefSeq" id="WP_058795361.1">
    <property type="nucleotide sequence ID" value="NZ_CP013611.1"/>
</dbReference>